<keyword evidence="1" id="KW-0472">Membrane</keyword>
<dbReference type="AlphaFoldDB" id="A0A2P2PL77"/>
<organism evidence="2">
    <name type="scientific">Rhizophora mucronata</name>
    <name type="common">Asiatic mangrove</name>
    <dbReference type="NCBI Taxonomy" id="61149"/>
    <lineage>
        <taxon>Eukaryota</taxon>
        <taxon>Viridiplantae</taxon>
        <taxon>Streptophyta</taxon>
        <taxon>Embryophyta</taxon>
        <taxon>Tracheophyta</taxon>
        <taxon>Spermatophyta</taxon>
        <taxon>Magnoliopsida</taxon>
        <taxon>eudicotyledons</taxon>
        <taxon>Gunneridae</taxon>
        <taxon>Pentapetalae</taxon>
        <taxon>rosids</taxon>
        <taxon>fabids</taxon>
        <taxon>Malpighiales</taxon>
        <taxon>Rhizophoraceae</taxon>
        <taxon>Rhizophora</taxon>
    </lineage>
</organism>
<name>A0A2P2PL77_RHIMU</name>
<proteinExistence type="predicted"/>
<evidence type="ECO:0000313" key="2">
    <source>
        <dbReference type="EMBL" id="MBX55482.1"/>
    </source>
</evidence>
<accession>A0A2P2PL77</accession>
<keyword evidence="1" id="KW-0812">Transmembrane</keyword>
<evidence type="ECO:0000256" key="1">
    <source>
        <dbReference type="SAM" id="Phobius"/>
    </source>
</evidence>
<sequence length="48" mass="5663">MEDRKMLKEELALLRRGMRIRRVHVGFPLLFVLMVALVSLLLGYMLHP</sequence>
<dbReference type="EMBL" id="GGEC01074998">
    <property type="protein sequence ID" value="MBX55482.1"/>
    <property type="molecule type" value="Transcribed_RNA"/>
</dbReference>
<keyword evidence="1" id="KW-1133">Transmembrane helix</keyword>
<reference evidence="2" key="1">
    <citation type="submission" date="2018-02" db="EMBL/GenBank/DDBJ databases">
        <title>Rhizophora mucronata_Transcriptome.</title>
        <authorList>
            <person name="Meera S.P."/>
            <person name="Sreeshan A."/>
            <person name="Augustine A."/>
        </authorList>
    </citation>
    <scope>NUCLEOTIDE SEQUENCE</scope>
    <source>
        <tissue evidence="2">Leaf</tissue>
    </source>
</reference>
<protein>
    <submittedName>
        <fullName evidence="2">Uncharacterized protein</fullName>
    </submittedName>
</protein>
<feature type="transmembrane region" description="Helical" evidence="1">
    <location>
        <begin position="25"/>
        <end position="46"/>
    </location>
</feature>